<feature type="region of interest" description="Disordered" evidence="8">
    <location>
        <begin position="127"/>
        <end position="151"/>
    </location>
</feature>
<evidence type="ECO:0000256" key="2">
    <source>
        <dbReference type="ARBA" id="ARBA00015342"/>
    </source>
</evidence>
<comment type="similarity">
    <text evidence="1">Belongs to the wetA family.</text>
</comment>
<keyword evidence="4" id="KW-0805">Transcription regulation</keyword>
<evidence type="ECO:0000256" key="3">
    <source>
        <dbReference type="ARBA" id="ARBA00022969"/>
    </source>
</evidence>
<feature type="region of interest" description="Disordered" evidence="8">
    <location>
        <begin position="254"/>
        <end position="273"/>
    </location>
</feature>
<feature type="compositionally biased region" description="Low complexity" evidence="8">
    <location>
        <begin position="365"/>
        <end position="384"/>
    </location>
</feature>
<dbReference type="PANTHER" id="PTHR22934:SF25">
    <property type="entry name" value="DEVELOPMENTAL REGULATORY PROTEIN WETA"/>
    <property type="match status" value="1"/>
</dbReference>
<evidence type="ECO:0000256" key="7">
    <source>
        <dbReference type="ARBA" id="ARBA00023321"/>
    </source>
</evidence>
<dbReference type="AlphaFoldDB" id="A0A7C8IFQ7"/>
<feature type="compositionally biased region" description="Basic residues" evidence="8">
    <location>
        <begin position="140"/>
        <end position="151"/>
    </location>
</feature>
<evidence type="ECO:0000256" key="5">
    <source>
        <dbReference type="ARBA" id="ARBA00023159"/>
    </source>
</evidence>
<feature type="region of interest" description="Disordered" evidence="8">
    <location>
        <begin position="32"/>
        <end position="64"/>
    </location>
</feature>
<gene>
    <name evidence="9" type="ORF">BDV95DRAFT_626178</name>
</gene>
<keyword evidence="6" id="KW-0804">Transcription</keyword>
<name>A0A7C8IFQ7_9PLEO</name>
<dbReference type="InterPro" id="IPR040112">
    <property type="entry name" value="WetA"/>
</dbReference>
<keyword evidence="7" id="KW-0183">Conidiation</keyword>
<feature type="compositionally biased region" description="Polar residues" evidence="8">
    <location>
        <begin position="353"/>
        <end position="364"/>
    </location>
</feature>
<feature type="region of interest" description="Disordered" evidence="8">
    <location>
        <begin position="549"/>
        <end position="570"/>
    </location>
</feature>
<evidence type="ECO:0000313" key="10">
    <source>
        <dbReference type="Proteomes" id="UP000481861"/>
    </source>
</evidence>
<dbReference type="PANTHER" id="PTHR22934">
    <property type="entry name" value="PROTEIN ESC1/WETA-RELATED"/>
    <property type="match status" value="1"/>
</dbReference>
<sequence length="601" mass="64436">MRQSTDKELEVVDLDELFNQYLETDLLHQATDTTAEPSGSDDLAHLFELPSSNGGDGFETSPMPDWEEDAWHIALRKLEQNPASPTIPDNSFSIYPESHGRASQSDPELFSLDNFFELDTVDQRLSLSQPSTPKQQQARPAKKAKPSPNRTIRHGIQKAVKKSTICSFASKMLRPSHYRNGCQDLWTRKIDSPADTFNLQIPRNGLHSPPPTTKLVQDENSHGFFPRDQPYTIAMSPLPGEEPATEMHRSNYQLTPLSSPTIDTSSRNGTGNPFQFSTDHMATAYISHHISSAALSALQTPPPSHRLAMTAWGSDPPSNLDFSFSASPDFQAAPSGKAAGWWGADPSGGLAGTPSQPSTPNTAYHSSQSRSQSQSQSHSHAQNHNHTLSFSSAAAGLGISCDATPFSGFGPELHTNGTGANGFAPAAASFDVDVDMANYTTMYPPPSPQHPGIPIGQPNPPSSRSPSRSQSPQPRFTRRRHSAHPSSTARASASASASSRRKSSNSSVHSHGHMRAASSSSAAAAAAGLGVGVGFVNFTPSDSRKILTGVAPSGSSKTKARREKEAADKRRKLSLAAVKAVREAGGDVARLEREGVLVLER</sequence>
<feature type="compositionally biased region" description="Low complexity" evidence="8">
    <location>
        <begin position="464"/>
        <end position="475"/>
    </location>
</feature>
<evidence type="ECO:0000313" key="9">
    <source>
        <dbReference type="EMBL" id="KAF2875712.1"/>
    </source>
</evidence>
<proteinExistence type="inferred from homology"/>
<keyword evidence="3" id="KW-0749">Sporulation</keyword>
<dbReference type="Proteomes" id="UP000481861">
    <property type="component" value="Unassembled WGS sequence"/>
</dbReference>
<dbReference type="EMBL" id="JAADJZ010000004">
    <property type="protein sequence ID" value="KAF2875712.1"/>
    <property type="molecule type" value="Genomic_DNA"/>
</dbReference>
<keyword evidence="5" id="KW-0010">Activator</keyword>
<comment type="caution">
    <text evidence="9">The sequence shown here is derived from an EMBL/GenBank/DDBJ whole genome shotgun (WGS) entry which is preliminary data.</text>
</comment>
<protein>
    <recommendedName>
        <fullName evidence="2">Developmental regulatory protein wetA</fullName>
    </recommendedName>
</protein>
<keyword evidence="10" id="KW-1185">Reference proteome</keyword>
<dbReference type="OrthoDB" id="2575228at2759"/>
<reference evidence="9 10" key="1">
    <citation type="submission" date="2020-01" db="EMBL/GenBank/DDBJ databases">
        <authorList>
            <consortium name="DOE Joint Genome Institute"/>
            <person name="Haridas S."/>
            <person name="Albert R."/>
            <person name="Binder M."/>
            <person name="Bloem J."/>
            <person name="Labutti K."/>
            <person name="Salamov A."/>
            <person name="Andreopoulos B."/>
            <person name="Baker S.E."/>
            <person name="Barry K."/>
            <person name="Bills G."/>
            <person name="Bluhm B.H."/>
            <person name="Cannon C."/>
            <person name="Castanera R."/>
            <person name="Culley D.E."/>
            <person name="Daum C."/>
            <person name="Ezra D."/>
            <person name="Gonzalez J.B."/>
            <person name="Henrissat B."/>
            <person name="Kuo A."/>
            <person name="Liang C."/>
            <person name="Lipzen A."/>
            <person name="Lutzoni F."/>
            <person name="Magnuson J."/>
            <person name="Mondo S."/>
            <person name="Nolan M."/>
            <person name="Ohm R."/>
            <person name="Pangilinan J."/>
            <person name="Park H.-J.H."/>
            <person name="Ramirez L."/>
            <person name="Alfaro M."/>
            <person name="Sun H."/>
            <person name="Tritt A."/>
            <person name="Yoshinaga Y."/>
            <person name="Zwiers L.-H.L."/>
            <person name="Turgeon B.G."/>
            <person name="Goodwin S.B."/>
            <person name="Spatafora J.W."/>
            <person name="Crous P.W."/>
            <person name="Grigoriev I.V."/>
        </authorList>
    </citation>
    <scope>NUCLEOTIDE SEQUENCE [LARGE SCALE GENOMIC DNA]</scope>
    <source>
        <strain evidence="9 10">CBS 611.86</strain>
    </source>
</reference>
<evidence type="ECO:0000256" key="8">
    <source>
        <dbReference type="SAM" id="MobiDB-lite"/>
    </source>
</evidence>
<evidence type="ECO:0000256" key="6">
    <source>
        <dbReference type="ARBA" id="ARBA00023163"/>
    </source>
</evidence>
<dbReference type="GO" id="GO:0030435">
    <property type="term" value="P:sporulation resulting in formation of a cellular spore"/>
    <property type="evidence" value="ECO:0007669"/>
    <property type="project" value="UniProtKB-KW"/>
</dbReference>
<dbReference type="GO" id="GO:0048315">
    <property type="term" value="P:conidium formation"/>
    <property type="evidence" value="ECO:0007669"/>
    <property type="project" value="UniProtKB-KW"/>
</dbReference>
<feature type="compositionally biased region" description="Low complexity" evidence="8">
    <location>
        <begin position="484"/>
        <end position="509"/>
    </location>
</feature>
<evidence type="ECO:0000256" key="4">
    <source>
        <dbReference type="ARBA" id="ARBA00023015"/>
    </source>
</evidence>
<organism evidence="9 10">
    <name type="scientific">Massariosphaeria phaeospora</name>
    <dbReference type="NCBI Taxonomy" id="100035"/>
    <lineage>
        <taxon>Eukaryota</taxon>
        <taxon>Fungi</taxon>
        <taxon>Dikarya</taxon>
        <taxon>Ascomycota</taxon>
        <taxon>Pezizomycotina</taxon>
        <taxon>Dothideomycetes</taxon>
        <taxon>Pleosporomycetidae</taxon>
        <taxon>Pleosporales</taxon>
        <taxon>Pleosporales incertae sedis</taxon>
        <taxon>Massariosphaeria</taxon>
    </lineage>
</organism>
<evidence type="ECO:0000256" key="1">
    <source>
        <dbReference type="ARBA" id="ARBA00008881"/>
    </source>
</evidence>
<accession>A0A7C8IFQ7</accession>
<feature type="compositionally biased region" description="Pro residues" evidence="8">
    <location>
        <begin position="443"/>
        <end position="463"/>
    </location>
</feature>
<feature type="region of interest" description="Disordered" evidence="8">
    <location>
        <begin position="335"/>
        <end position="384"/>
    </location>
</feature>
<feature type="region of interest" description="Disordered" evidence="8">
    <location>
        <begin position="441"/>
        <end position="516"/>
    </location>
</feature>